<evidence type="ECO:0000259" key="4">
    <source>
        <dbReference type="Pfam" id="PF03061"/>
    </source>
</evidence>
<name>A0ABP4QQD5_9ACTN</name>
<dbReference type="PANTHER" id="PTHR21660:SF1">
    <property type="entry name" value="ACYL-COENZYME A THIOESTERASE 13"/>
    <property type="match status" value="1"/>
</dbReference>
<dbReference type="Gene3D" id="3.10.129.10">
    <property type="entry name" value="Hotdog Thioesterase"/>
    <property type="match status" value="1"/>
</dbReference>
<dbReference type="Proteomes" id="UP001500393">
    <property type="component" value="Unassembled WGS sequence"/>
</dbReference>
<evidence type="ECO:0000313" key="5">
    <source>
        <dbReference type="EMBL" id="GAA1613396.1"/>
    </source>
</evidence>
<feature type="region of interest" description="Disordered" evidence="3">
    <location>
        <begin position="1"/>
        <end position="47"/>
    </location>
</feature>
<dbReference type="InterPro" id="IPR039298">
    <property type="entry name" value="ACOT13"/>
</dbReference>
<comment type="caution">
    <text evidence="5">The sequence shown here is derived from an EMBL/GenBank/DDBJ whole genome shotgun (WGS) entry which is preliminary data.</text>
</comment>
<evidence type="ECO:0000256" key="2">
    <source>
        <dbReference type="ARBA" id="ARBA00022801"/>
    </source>
</evidence>
<dbReference type="EMBL" id="BAAAOS010000063">
    <property type="protein sequence ID" value="GAA1613396.1"/>
    <property type="molecule type" value="Genomic_DNA"/>
</dbReference>
<keyword evidence="6" id="KW-1185">Reference proteome</keyword>
<reference evidence="6" key="1">
    <citation type="journal article" date="2019" name="Int. J. Syst. Evol. Microbiol.">
        <title>The Global Catalogue of Microorganisms (GCM) 10K type strain sequencing project: providing services to taxonomists for standard genome sequencing and annotation.</title>
        <authorList>
            <consortium name="The Broad Institute Genomics Platform"/>
            <consortium name="The Broad Institute Genome Sequencing Center for Infectious Disease"/>
            <person name="Wu L."/>
            <person name="Ma J."/>
        </authorList>
    </citation>
    <scope>NUCLEOTIDE SEQUENCE [LARGE SCALE GENOMIC DNA]</scope>
    <source>
        <strain evidence="6">JCM 14969</strain>
    </source>
</reference>
<gene>
    <name evidence="5" type="ORF">GCM10009789_79550</name>
</gene>
<evidence type="ECO:0000256" key="1">
    <source>
        <dbReference type="ARBA" id="ARBA00008324"/>
    </source>
</evidence>
<dbReference type="NCBIfam" id="TIGR00369">
    <property type="entry name" value="unchar_dom_1"/>
    <property type="match status" value="1"/>
</dbReference>
<keyword evidence="2" id="KW-0378">Hydrolase</keyword>
<dbReference type="InterPro" id="IPR003736">
    <property type="entry name" value="PAAI_dom"/>
</dbReference>
<sequence>MNDHEKAGPEQAGPEEAGLKQAGPEEGGPEQAGPEEARPEEAGSEVQARIKASFERQGLMEHLGAYLTHIGPGRVHIQLPRRPEVTQQHGYFHAGATSSIADSAGGYAAFTLFPDDSSVLTVEFKINLLAPAEGDYIEAIGQVLKSGRTLTVCQLEVFAIHGTQRSLVAAGQQTLICIHNRPDH</sequence>
<protein>
    <recommendedName>
        <fullName evidence="4">Thioesterase domain-containing protein</fullName>
    </recommendedName>
</protein>
<dbReference type="InterPro" id="IPR006683">
    <property type="entry name" value="Thioestr_dom"/>
</dbReference>
<feature type="domain" description="Thioesterase" evidence="4">
    <location>
        <begin position="89"/>
        <end position="163"/>
    </location>
</feature>
<dbReference type="RefSeq" id="WP_344221930.1">
    <property type="nucleotide sequence ID" value="NZ_BAAAOS010000063.1"/>
</dbReference>
<comment type="similarity">
    <text evidence="1">Belongs to the thioesterase PaaI family.</text>
</comment>
<dbReference type="SUPFAM" id="SSF54637">
    <property type="entry name" value="Thioesterase/thiol ester dehydrase-isomerase"/>
    <property type="match status" value="1"/>
</dbReference>
<dbReference type="Pfam" id="PF03061">
    <property type="entry name" value="4HBT"/>
    <property type="match status" value="1"/>
</dbReference>
<evidence type="ECO:0000313" key="6">
    <source>
        <dbReference type="Proteomes" id="UP001500393"/>
    </source>
</evidence>
<accession>A0ABP4QQD5</accession>
<dbReference type="InterPro" id="IPR029069">
    <property type="entry name" value="HotDog_dom_sf"/>
</dbReference>
<dbReference type="PANTHER" id="PTHR21660">
    <property type="entry name" value="THIOESTERASE SUPERFAMILY MEMBER-RELATED"/>
    <property type="match status" value="1"/>
</dbReference>
<evidence type="ECO:0000256" key="3">
    <source>
        <dbReference type="SAM" id="MobiDB-lite"/>
    </source>
</evidence>
<proteinExistence type="inferred from homology"/>
<dbReference type="CDD" id="cd03443">
    <property type="entry name" value="PaaI_thioesterase"/>
    <property type="match status" value="1"/>
</dbReference>
<organism evidence="5 6">
    <name type="scientific">Kribbella sancticallisti</name>
    <dbReference type="NCBI Taxonomy" id="460087"/>
    <lineage>
        <taxon>Bacteria</taxon>
        <taxon>Bacillati</taxon>
        <taxon>Actinomycetota</taxon>
        <taxon>Actinomycetes</taxon>
        <taxon>Propionibacteriales</taxon>
        <taxon>Kribbellaceae</taxon>
        <taxon>Kribbella</taxon>
    </lineage>
</organism>